<comment type="caution">
    <text evidence="1">The sequence shown here is derived from an EMBL/GenBank/DDBJ whole genome shotgun (WGS) entry which is preliminary data.</text>
</comment>
<sequence length="208" mass="22493">MKDISAEMAAALAAARDKGLVPRQFILVEAISRSTGLPFDRGFWSGDDVITIGVPDRNTGVIVNHDFIGAQNLNIGPIPRVSDLTIQTVTVDLSQIAIAVQEIAREYDLRLAKADIYEVTLDPLTKIASANPEVVFMGEVNGNPFDTPAVGDEGSIQLELNSDAISMLSRTNPSKSSFEGQKRRSGDEWGLYSSTLSSWNVPWGQKAS</sequence>
<organism evidence="1 2">
    <name type="scientific">Phyllobacterium trifolii</name>
    <dbReference type="NCBI Taxonomy" id="300193"/>
    <lineage>
        <taxon>Bacteria</taxon>
        <taxon>Pseudomonadati</taxon>
        <taxon>Pseudomonadota</taxon>
        <taxon>Alphaproteobacteria</taxon>
        <taxon>Hyphomicrobiales</taxon>
        <taxon>Phyllobacteriaceae</taxon>
        <taxon>Phyllobacterium</taxon>
    </lineage>
</organism>
<dbReference type="Proteomes" id="UP000554520">
    <property type="component" value="Unassembled WGS sequence"/>
</dbReference>
<evidence type="ECO:0000313" key="2">
    <source>
        <dbReference type="Proteomes" id="UP000554520"/>
    </source>
</evidence>
<dbReference type="EMBL" id="JACHXN010000003">
    <property type="protein sequence ID" value="MBB3144945.1"/>
    <property type="molecule type" value="Genomic_DNA"/>
</dbReference>
<proteinExistence type="predicted"/>
<name>A0A839U4J9_9HYPH</name>
<dbReference type="AlphaFoldDB" id="A0A839U4J9"/>
<protein>
    <submittedName>
        <fullName evidence="1">Uncharacterized protein</fullName>
    </submittedName>
</protein>
<keyword evidence="2" id="KW-1185">Reference proteome</keyword>
<gene>
    <name evidence="1" type="ORF">FHS21_001346</name>
</gene>
<reference evidence="1 2" key="1">
    <citation type="submission" date="2020-08" db="EMBL/GenBank/DDBJ databases">
        <title>Genomic Encyclopedia of Type Strains, Phase III (KMG-III): the genomes of soil and plant-associated and newly described type strains.</title>
        <authorList>
            <person name="Whitman W."/>
        </authorList>
    </citation>
    <scope>NUCLEOTIDE SEQUENCE [LARGE SCALE GENOMIC DNA]</scope>
    <source>
        <strain evidence="1 2">CECT 7015</strain>
    </source>
</reference>
<dbReference type="RefSeq" id="WP_183661371.1">
    <property type="nucleotide sequence ID" value="NZ_JACHXN010000003.1"/>
</dbReference>
<accession>A0A839U4J9</accession>
<evidence type="ECO:0000313" key="1">
    <source>
        <dbReference type="EMBL" id="MBB3144945.1"/>
    </source>
</evidence>